<proteinExistence type="predicted"/>
<dbReference type="Pfam" id="PF05378">
    <property type="entry name" value="Hydant_A_N"/>
    <property type="match status" value="1"/>
</dbReference>
<dbReference type="EMBL" id="MU404357">
    <property type="protein sequence ID" value="KAI1611072.1"/>
    <property type="molecule type" value="Genomic_DNA"/>
</dbReference>
<evidence type="ECO:0000259" key="1">
    <source>
        <dbReference type="Pfam" id="PF01968"/>
    </source>
</evidence>
<sequence length="970" mass="103839">MAPIVKQVYRIGVDVGGTNTDCALLRMTEVTANGQLSTPEVIATQKKPTTSDVTAGICEAIGSVLEASQVPRADILSVNIGTTHFINAVTQSDRTKLNRVAVLRLCGPFCRELPPFDGFPNRLRDILEGHVGYLKGGFEIDGRVIAEVDEEEVIIHAKIIASSGIQAVAIVGVFSPLDSGPLTQEEHVKEILLRELPHADIVCSRDIGRVGFIERENVSILNASILEVGRNIVSSFEAALSDLNLKCPLYLTQNDGTITDAIAARKAPIKTFSSGTTNSLTGAIFLSGIHNKKGAVDLETDQVLMVDIGGTTSDFAALSSSGFPRQSNAIVDIAGVRTNFSTPEVLSIGLGGGSLVTCNVDGSVTVGPKSVGYALINESQCFGGMTLTATDIVVASEANSSIASGWKHDIPESVRLQARKNIREQIQKGVSRMRTSDSGRLILLLVGGGSIIQMDELPEVDLCIRPPFHDCANAVGAAIAKISGDIDVIVMPGSRTHQEIEDDLKSQAIALAKKNGAQPSSIKVVEMDIIPINYVNNNVVRGVARAVGELGHQPVKHVFTKRSPQEKGSARKISDSWTQITTEPRTNVMEMDLDGYVPSVSKTSGEWYISEVDLAFISEGVGIYGTGGGGPVYSIYMNALNVLRRLPAGRMRVIEPDNVPLQDQFAYVARVGSPSVFSERLEGDNEISTALDALARYGGYSHYGGIVHPEIGGGNGMCGFSAGAIMDIPIVDADSMGRAFPTVDMSLPYVYRSCDAWPAVVADARSNVQIIASADSAQRMENFLRQAAVELGHSALFAMTIPGRSVREYCCHGVMSQAWYVGRQIYLARQKNNNVLEAVVSTWPGSRLLYSGKIVSVSKHVVGGYTIGEAVLKPDAESIDVGQAQDQTCRRSLVIQYKNEYLYAALKDAEGHLETLCTTPDMISVLNQDGSALPTSELRYGLQVAVLAMPAHPLWHTPTGMKVAGPAAFK</sequence>
<dbReference type="Pfam" id="PF01968">
    <property type="entry name" value="Hydantoinase_A"/>
    <property type="match status" value="1"/>
</dbReference>
<dbReference type="InterPro" id="IPR008040">
    <property type="entry name" value="Hydant_A_N"/>
</dbReference>
<accession>A0AAN6DTU7</accession>
<protein>
    <submittedName>
        <fullName evidence="5">Beta subunit of N-methylhydantoinase A/acetone carboxylase</fullName>
    </submittedName>
</protein>
<evidence type="ECO:0000259" key="4">
    <source>
        <dbReference type="Pfam" id="PF20906"/>
    </source>
</evidence>
<feature type="domain" description="Hydantoinase A/oxoprolinase" evidence="1">
    <location>
        <begin position="215"/>
        <end position="394"/>
    </location>
</feature>
<dbReference type="Proteomes" id="UP001203852">
    <property type="component" value="Unassembled WGS sequence"/>
</dbReference>
<evidence type="ECO:0000313" key="6">
    <source>
        <dbReference type="Proteomes" id="UP001203852"/>
    </source>
</evidence>
<dbReference type="GO" id="GO:0016787">
    <property type="term" value="F:hydrolase activity"/>
    <property type="evidence" value="ECO:0007669"/>
    <property type="project" value="InterPro"/>
</dbReference>
<organism evidence="5 6">
    <name type="scientific">Exophiala viscosa</name>
    <dbReference type="NCBI Taxonomy" id="2486360"/>
    <lineage>
        <taxon>Eukaryota</taxon>
        <taxon>Fungi</taxon>
        <taxon>Dikarya</taxon>
        <taxon>Ascomycota</taxon>
        <taxon>Pezizomycotina</taxon>
        <taxon>Eurotiomycetes</taxon>
        <taxon>Chaetothyriomycetidae</taxon>
        <taxon>Chaetothyriales</taxon>
        <taxon>Herpotrichiellaceae</taxon>
        <taxon>Exophiala</taxon>
    </lineage>
</organism>
<evidence type="ECO:0000313" key="5">
    <source>
        <dbReference type="EMBL" id="KAI1611072.1"/>
    </source>
</evidence>
<dbReference type="Pfam" id="PF20906">
    <property type="entry name" value="S-Me-THD_C"/>
    <property type="match status" value="1"/>
</dbReference>
<dbReference type="PANTHER" id="PTHR11365">
    <property type="entry name" value="5-OXOPROLINASE RELATED"/>
    <property type="match status" value="1"/>
</dbReference>
<dbReference type="Gene3D" id="3.30.420.40">
    <property type="match status" value="1"/>
</dbReference>
<dbReference type="Gene3D" id="2.40.390.10">
    <property type="entry name" value="CV3147-like"/>
    <property type="match status" value="1"/>
</dbReference>
<dbReference type="InterPro" id="IPR010318">
    <property type="entry name" value="S-Me-THD_N"/>
</dbReference>
<keyword evidence="6" id="KW-1185">Reference proteome</keyword>
<dbReference type="SUPFAM" id="SSF160991">
    <property type="entry name" value="CV3147-like"/>
    <property type="match status" value="1"/>
</dbReference>
<feature type="domain" description="Hydantoinase/oxoprolinase N-terminal" evidence="2">
    <location>
        <begin position="10"/>
        <end position="195"/>
    </location>
</feature>
<evidence type="ECO:0000259" key="2">
    <source>
        <dbReference type="Pfam" id="PF05378"/>
    </source>
</evidence>
<dbReference type="InterPro" id="IPR027479">
    <property type="entry name" value="S-Me-THD_N_sf"/>
</dbReference>
<reference evidence="5" key="1">
    <citation type="journal article" date="2022" name="bioRxiv">
        <title>Deciphering the potential niche of two novel black yeast fungi from a biological soil crust based on their genomes, phenotypes, and melanin regulation.</title>
        <authorList>
            <consortium name="DOE Joint Genome Institute"/>
            <person name="Carr E.C."/>
            <person name="Barton Q."/>
            <person name="Grambo S."/>
            <person name="Sullivan M."/>
            <person name="Renfro C.M."/>
            <person name="Kuo A."/>
            <person name="Pangilinan J."/>
            <person name="Lipzen A."/>
            <person name="Keymanesh K."/>
            <person name="Savage E."/>
            <person name="Barry K."/>
            <person name="Grigoriev I.V."/>
            <person name="Riekhof W.R."/>
            <person name="Harris S.S."/>
        </authorList>
    </citation>
    <scope>NUCLEOTIDE SEQUENCE</scope>
    <source>
        <strain evidence="5">JF 03-4F</strain>
    </source>
</reference>
<gene>
    <name evidence="5" type="ORF">EDD36DRAFT_312294</name>
</gene>
<dbReference type="InterPro" id="IPR045079">
    <property type="entry name" value="Oxoprolinase-like"/>
</dbReference>
<dbReference type="InterPro" id="IPR002821">
    <property type="entry name" value="Hydantoinase_A"/>
</dbReference>
<evidence type="ECO:0000259" key="3">
    <source>
        <dbReference type="Pfam" id="PF06032"/>
    </source>
</evidence>
<feature type="domain" description="S-Me-THD-like C-terminal" evidence="4">
    <location>
        <begin position="777"/>
        <end position="969"/>
    </location>
</feature>
<dbReference type="InterPro" id="IPR043129">
    <property type="entry name" value="ATPase_NBD"/>
</dbReference>
<dbReference type="Pfam" id="PF06032">
    <property type="entry name" value="S-Me-THD_N"/>
    <property type="match status" value="1"/>
</dbReference>
<dbReference type="AlphaFoldDB" id="A0AAN6DTU7"/>
<name>A0AAN6DTU7_9EURO</name>
<comment type="caution">
    <text evidence="5">The sequence shown here is derived from an EMBL/GenBank/DDBJ whole genome shotgun (WGS) entry which is preliminary data.</text>
</comment>
<dbReference type="Gene3D" id="3.40.1610.10">
    <property type="entry name" value="CV3147-like domain"/>
    <property type="match status" value="1"/>
</dbReference>
<dbReference type="PANTHER" id="PTHR11365:SF10">
    <property type="entry name" value="HYDANTOINASE_OXOPROLINASE"/>
    <property type="match status" value="1"/>
</dbReference>
<feature type="domain" description="S-Me-THD N-terminal" evidence="3">
    <location>
        <begin position="613"/>
        <end position="772"/>
    </location>
</feature>
<dbReference type="InterPro" id="IPR024071">
    <property type="entry name" value="S-Me-THD_C_sf"/>
</dbReference>
<dbReference type="InterPro" id="IPR048350">
    <property type="entry name" value="S-Me-THD-like_C"/>
</dbReference>
<dbReference type="SUPFAM" id="SSF53067">
    <property type="entry name" value="Actin-like ATPase domain"/>
    <property type="match status" value="2"/>
</dbReference>